<reference evidence="1 2" key="1">
    <citation type="submission" date="2011-08" db="EMBL/GenBank/DDBJ databases">
        <authorList>
            <person name="Lin Y."/>
            <person name="Hao X."/>
            <person name="Johnstone L."/>
            <person name="Miller S.J."/>
            <person name="Wei G."/>
            <person name="Rensing C."/>
        </authorList>
    </citation>
    <scope>NUCLEOTIDE SEQUENCE [LARGE SCALE GENOMIC DNA]</scope>
    <source>
        <strain evidence="1 2">K42</strain>
    </source>
</reference>
<sequence length="68" mass="7012">MLFGEMVERDAVQQPFGNAFAAVEDGFDGRLADQAGEAADPSGGPLVQVGGQLRKAARPVGVQVEGLL</sequence>
<comment type="caution">
    <text evidence="1">The sequence shown here is derived from an EMBL/GenBank/DDBJ whole genome shotgun (WGS) entry which is preliminary data.</text>
</comment>
<evidence type="ECO:0000313" key="2">
    <source>
        <dbReference type="Proteomes" id="UP000004217"/>
    </source>
</evidence>
<evidence type="ECO:0000313" key="1">
    <source>
        <dbReference type="EMBL" id="EGX55245.1"/>
    </source>
</evidence>
<name>G2GMN0_9ACTN</name>
<protein>
    <submittedName>
        <fullName evidence="1">Uncharacterized protein</fullName>
    </submittedName>
</protein>
<proteinExistence type="predicted"/>
<gene>
    <name evidence="1" type="ORF">SZN_33921</name>
</gene>
<dbReference type="EMBL" id="AGBF01000250">
    <property type="protein sequence ID" value="EGX55245.1"/>
    <property type="molecule type" value="Genomic_DNA"/>
</dbReference>
<dbReference type="Proteomes" id="UP000004217">
    <property type="component" value="Unassembled WGS sequence"/>
</dbReference>
<accession>G2GMN0</accession>
<keyword evidence="2" id="KW-1185">Reference proteome</keyword>
<organism evidence="1 2">
    <name type="scientific">Streptomyces zinciresistens K42</name>
    <dbReference type="NCBI Taxonomy" id="700597"/>
    <lineage>
        <taxon>Bacteria</taxon>
        <taxon>Bacillati</taxon>
        <taxon>Actinomycetota</taxon>
        <taxon>Actinomycetes</taxon>
        <taxon>Kitasatosporales</taxon>
        <taxon>Streptomycetaceae</taxon>
        <taxon>Streptomyces</taxon>
    </lineage>
</organism>
<dbReference type="AlphaFoldDB" id="G2GMN0"/>